<evidence type="ECO:0000256" key="3">
    <source>
        <dbReference type="ARBA" id="ARBA00008961"/>
    </source>
</evidence>
<keyword evidence="8" id="KW-0472">Membrane</keyword>
<evidence type="ECO:0000256" key="9">
    <source>
        <dbReference type="RuleBase" id="RU910717"/>
    </source>
</evidence>
<dbReference type="InterPro" id="IPR051523">
    <property type="entry name" value="KISH_domain"/>
</dbReference>
<dbReference type="EMBL" id="QWIM01000308">
    <property type="protein sequence ID" value="RMY36368.1"/>
    <property type="molecule type" value="Genomic_DNA"/>
</dbReference>
<comment type="similarity">
    <text evidence="3 9">Belongs to the KISH family.</text>
</comment>
<dbReference type="InterPro" id="IPR009653">
    <property type="entry name" value="Ksh1"/>
</dbReference>
<name>A0A3M7B9P8_HORWE</name>
<keyword evidence="4" id="KW-0812">Transmembrane</keyword>
<organism evidence="10 11">
    <name type="scientific">Hortaea werneckii</name>
    <name type="common">Black yeast</name>
    <name type="synonym">Cladosporium werneckii</name>
    <dbReference type="NCBI Taxonomy" id="91943"/>
    <lineage>
        <taxon>Eukaryota</taxon>
        <taxon>Fungi</taxon>
        <taxon>Dikarya</taxon>
        <taxon>Ascomycota</taxon>
        <taxon>Pezizomycotina</taxon>
        <taxon>Dothideomycetes</taxon>
        <taxon>Dothideomycetidae</taxon>
        <taxon>Mycosphaerellales</taxon>
        <taxon>Teratosphaeriaceae</taxon>
        <taxon>Hortaea</taxon>
    </lineage>
</organism>
<evidence type="ECO:0000256" key="1">
    <source>
        <dbReference type="ARBA" id="ARBA00002154"/>
    </source>
</evidence>
<comment type="caution">
    <text evidence="10">The sequence shown here is derived from an EMBL/GenBank/DDBJ whole genome shotgun (WGS) entry which is preliminary data.</text>
</comment>
<proteinExistence type="inferred from homology"/>
<dbReference type="PROSITE" id="PS51257">
    <property type="entry name" value="PROKAR_LIPOPROTEIN"/>
    <property type="match status" value="1"/>
</dbReference>
<dbReference type="PANTHER" id="PTHR13229">
    <property type="entry name" value="PROTEIN KISH-A"/>
    <property type="match status" value="1"/>
</dbReference>
<dbReference type="Pfam" id="PF06842">
    <property type="entry name" value="DUF1242"/>
    <property type="match status" value="1"/>
</dbReference>
<sequence>MFGILKFQTFLLVVLLFICSCTYLHGVFPAWLDRNKSGPDRREVESVCESLLRGYGGMF</sequence>
<protein>
    <recommendedName>
        <fullName evidence="9">Protein kish</fullName>
    </recommendedName>
</protein>
<evidence type="ECO:0000313" key="10">
    <source>
        <dbReference type="EMBL" id="RMY36368.1"/>
    </source>
</evidence>
<evidence type="ECO:0000256" key="2">
    <source>
        <dbReference type="ARBA" id="ARBA00004614"/>
    </source>
</evidence>
<accession>A0A3M7B9P8</accession>
<reference evidence="10 11" key="1">
    <citation type="journal article" date="2018" name="BMC Genomics">
        <title>Genomic evidence for intraspecific hybridization in a clonal and extremely halotolerant yeast.</title>
        <authorList>
            <person name="Gostincar C."/>
            <person name="Stajich J.E."/>
            <person name="Zupancic J."/>
            <person name="Zalar P."/>
            <person name="Gunde-Cimerman N."/>
        </authorList>
    </citation>
    <scope>NUCLEOTIDE SEQUENCE [LARGE SCALE GENOMIC DNA]</scope>
    <source>
        <strain evidence="10 11">EXF-6651</strain>
    </source>
</reference>
<keyword evidence="6" id="KW-1133">Transmembrane helix</keyword>
<comment type="function">
    <text evidence="1 9">Involved in the early part of the secretory pathway.</text>
</comment>
<evidence type="ECO:0000256" key="4">
    <source>
        <dbReference type="ARBA" id="ARBA00022692"/>
    </source>
</evidence>
<dbReference type="GO" id="GO:0000139">
    <property type="term" value="C:Golgi membrane"/>
    <property type="evidence" value="ECO:0007669"/>
    <property type="project" value="UniProtKB-SubCell"/>
</dbReference>
<evidence type="ECO:0000256" key="6">
    <source>
        <dbReference type="ARBA" id="ARBA00022989"/>
    </source>
</evidence>
<evidence type="ECO:0000256" key="7">
    <source>
        <dbReference type="ARBA" id="ARBA00023034"/>
    </source>
</evidence>
<evidence type="ECO:0000256" key="5">
    <source>
        <dbReference type="ARBA" id="ARBA00022729"/>
    </source>
</evidence>
<keyword evidence="5" id="KW-0732">Signal</keyword>
<gene>
    <name evidence="10" type="ORF">D0866_03980</name>
</gene>
<dbReference type="AlphaFoldDB" id="A0A3M7B9P8"/>
<keyword evidence="7" id="KW-0333">Golgi apparatus</keyword>
<comment type="subcellular location">
    <subcellularLocation>
        <location evidence="2">Golgi apparatus membrane</location>
        <topology evidence="2">Single-pass type I membrane protein</topology>
    </subcellularLocation>
</comment>
<dbReference type="Proteomes" id="UP000276864">
    <property type="component" value="Unassembled WGS sequence"/>
</dbReference>
<dbReference type="VEuPathDB" id="FungiDB:BTJ68_11249"/>
<evidence type="ECO:0000256" key="8">
    <source>
        <dbReference type="ARBA" id="ARBA00023136"/>
    </source>
</evidence>
<evidence type="ECO:0000313" key="11">
    <source>
        <dbReference type="Proteomes" id="UP000276864"/>
    </source>
</evidence>